<comment type="similarity">
    <text evidence="2">Belongs to the TPX2 family.</text>
</comment>
<feature type="compositionally biased region" description="Low complexity" evidence="6">
    <location>
        <begin position="814"/>
        <end position="827"/>
    </location>
</feature>
<gene>
    <name evidence="8" type="ORF">RHS04_04967</name>
</gene>
<feature type="compositionally biased region" description="Low complexity" evidence="6">
    <location>
        <begin position="147"/>
        <end position="178"/>
    </location>
</feature>
<feature type="compositionally biased region" description="Low complexity" evidence="6">
    <location>
        <begin position="216"/>
        <end position="226"/>
    </location>
</feature>
<feature type="compositionally biased region" description="Basic and acidic residues" evidence="6">
    <location>
        <begin position="1125"/>
        <end position="1136"/>
    </location>
</feature>
<keyword evidence="4" id="KW-0206">Cytoskeleton</keyword>
<keyword evidence="3" id="KW-0963">Cytoplasm</keyword>
<feature type="region of interest" description="Disordered" evidence="6">
    <location>
        <begin position="102"/>
        <end position="511"/>
    </location>
</feature>
<feature type="compositionally biased region" description="Pro residues" evidence="6">
    <location>
        <begin position="671"/>
        <end position="682"/>
    </location>
</feature>
<evidence type="ECO:0000256" key="4">
    <source>
        <dbReference type="ARBA" id="ARBA00023212"/>
    </source>
</evidence>
<feature type="coiled-coil region" evidence="5">
    <location>
        <begin position="1240"/>
        <end position="1284"/>
    </location>
</feature>
<feature type="compositionally biased region" description="Low complexity" evidence="6">
    <location>
        <begin position="839"/>
        <end position="880"/>
    </location>
</feature>
<feature type="region of interest" description="Disordered" evidence="6">
    <location>
        <begin position="748"/>
        <end position="1059"/>
    </location>
</feature>
<feature type="compositionally biased region" description="Polar residues" evidence="6">
    <location>
        <begin position="202"/>
        <end position="215"/>
    </location>
</feature>
<name>A0A8H7H6I9_9AGAM</name>
<evidence type="ECO:0000256" key="3">
    <source>
        <dbReference type="ARBA" id="ARBA00022490"/>
    </source>
</evidence>
<feature type="compositionally biased region" description="Basic and acidic residues" evidence="6">
    <location>
        <begin position="917"/>
        <end position="927"/>
    </location>
</feature>
<feature type="compositionally biased region" description="Polar residues" evidence="6">
    <location>
        <begin position="386"/>
        <end position="417"/>
    </location>
</feature>
<protein>
    <recommendedName>
        <fullName evidence="7">TPX2 C-terminal domain-containing protein</fullName>
    </recommendedName>
</protein>
<reference evidence="8" key="1">
    <citation type="submission" date="2020-09" db="EMBL/GenBank/DDBJ databases">
        <title>Comparative genome analyses of four rice-infecting Rhizoctonia solani isolates reveal extensive enrichment of homogalacturonan modification genes.</title>
        <authorList>
            <person name="Lee D.-Y."/>
            <person name="Jeon J."/>
            <person name="Kim K.-T."/>
            <person name="Cheong K."/>
            <person name="Song H."/>
            <person name="Choi G."/>
            <person name="Ko J."/>
            <person name="Opiyo S.O."/>
            <person name="Zuo S."/>
            <person name="Madhav S."/>
            <person name="Lee Y.-H."/>
            <person name="Wang G.-L."/>
        </authorList>
    </citation>
    <scope>NUCLEOTIDE SEQUENCE</scope>
    <source>
        <strain evidence="8">AG1-IA YN-7</strain>
    </source>
</reference>
<evidence type="ECO:0000256" key="1">
    <source>
        <dbReference type="ARBA" id="ARBA00004245"/>
    </source>
</evidence>
<feature type="compositionally biased region" description="Basic and acidic residues" evidence="6">
    <location>
        <begin position="606"/>
        <end position="616"/>
    </location>
</feature>
<evidence type="ECO:0000256" key="2">
    <source>
        <dbReference type="ARBA" id="ARBA00005885"/>
    </source>
</evidence>
<feature type="compositionally biased region" description="Polar residues" evidence="6">
    <location>
        <begin position="1043"/>
        <end position="1053"/>
    </location>
</feature>
<feature type="compositionally biased region" description="Acidic residues" evidence="6">
    <location>
        <begin position="179"/>
        <end position="188"/>
    </location>
</feature>
<feature type="compositionally biased region" description="Polar residues" evidence="6">
    <location>
        <begin position="657"/>
        <end position="666"/>
    </location>
</feature>
<keyword evidence="5" id="KW-0175">Coiled coil</keyword>
<evidence type="ECO:0000256" key="5">
    <source>
        <dbReference type="SAM" id="Coils"/>
    </source>
</evidence>
<feature type="region of interest" description="Disordered" evidence="6">
    <location>
        <begin position="1289"/>
        <end position="1309"/>
    </location>
</feature>
<feature type="compositionally biased region" description="Low complexity" evidence="6">
    <location>
        <begin position="342"/>
        <end position="362"/>
    </location>
</feature>
<feature type="compositionally biased region" description="Polar residues" evidence="6">
    <location>
        <begin position="457"/>
        <end position="470"/>
    </location>
</feature>
<feature type="compositionally biased region" description="Polar residues" evidence="6">
    <location>
        <begin position="882"/>
        <end position="910"/>
    </location>
</feature>
<dbReference type="InterPro" id="IPR027329">
    <property type="entry name" value="TPX2_C"/>
</dbReference>
<feature type="compositionally biased region" description="Polar residues" evidence="6">
    <location>
        <begin position="779"/>
        <end position="806"/>
    </location>
</feature>
<dbReference type="EMBL" id="JACYCC010000038">
    <property type="protein sequence ID" value="KAF8678947.1"/>
    <property type="molecule type" value="Genomic_DNA"/>
</dbReference>
<evidence type="ECO:0000313" key="8">
    <source>
        <dbReference type="EMBL" id="KAF8678947.1"/>
    </source>
</evidence>
<feature type="region of interest" description="Disordered" evidence="6">
    <location>
        <begin position="1124"/>
        <end position="1158"/>
    </location>
</feature>
<evidence type="ECO:0000256" key="6">
    <source>
        <dbReference type="SAM" id="MobiDB-lite"/>
    </source>
</evidence>
<evidence type="ECO:0000313" key="9">
    <source>
        <dbReference type="Proteomes" id="UP000650582"/>
    </source>
</evidence>
<dbReference type="Proteomes" id="UP000650582">
    <property type="component" value="Unassembled WGS sequence"/>
</dbReference>
<evidence type="ECO:0000259" key="7">
    <source>
        <dbReference type="Pfam" id="PF06886"/>
    </source>
</evidence>
<accession>A0A8H7H6I9</accession>
<sequence length="1309" mass="140238">MPREVFLEPSGSPFVQNTHYHDGDVSMTGDSTLTDLSFQDNNDNLLNGSGFAGLGDVTTGGIGEDTSMMNIQGDINESEDMLMGVKGDEFLEDDSMAFELSKSTTNTHTRSELEQSMAAVPIPPPAPAPAPAPVEEEKPKARRSTRSRSSSPSKKKSSAATVPVAEETTTFPVAPMEATTEEPEPEPEPEPKLRRSPRKAKSTSTRLGSSVSTGISPFASASSSPVPENPPPTETTQPTVPEPEPEPEPKSRRGSRVVGRSKSKSRAKNARVEEPLNEEPNVEESMPVAEPAATTPPVEREVKPIVREATPVTQESIPIAVRETTPVLLQHRATPPAPSPPAQNSSPAPSQAFPSIARTSPAPTHPTPPAVSPDVPPTGSWLAPANRQSLAPTPTSRQSLAPTPSTNSVPTGRQSLAPTPGPAPFKFNLPPSFGRRAQSLAPTPPFPTTPGLPSTPSFATISTPTISNPVSALPSPALGLATPGPAAAPRPATPEDKEEDLKYEQLSKEEEEEAVAVAMRITRRDSSIFATLLSPARPSLVPEPTLFAEHPAQEQQETHAFTPSDTIEEVPPTEPAPVPMRTRVGRSSTRVKGGAGVAVAVMRRVDEDMDMERVELRVGPQGQEQEHALREQHQDEPGWEQMQEVLEEDKHVLGEQQDPTASVNFGSRSPSPTPPPPPPGEPAPSVIAPPKNQPKPRTRTTRSSMPTVQPARVTRSTRRSEVQPPTTRGLGNTIKAKETLIEKLVDEMEIEEDTQNEDTKAATDVSTPTKAVDLPTGTIVESTAPLNPISTTPHDVISTTPINSPAVSAPEGQAPASKPAVSKKAPVTKGTQRVLTRTVSAAAVSQQNASGSGSSQPQPRQTVSSGSTKPSSTGSVKPPSAEGSQQQTGRSAQKPISTKSTASQKPGSPGNQPPPVIHKEDVVDKEPSPVPEPVPTTKEPEPEPEPQVRAVRALPKRTSQPSKVPTIMEDSMEISRDDISVDIDAEQPTATQSTAPAFTAASIWPRDPAPNPFASVKVNVASHEDSSKANKRRAPSPDPEPESTPQDASISDSPNKRVRFTAILEAGPTPGIGRVLHMPKPSLKKIKKIKLERKTGATTNAARPKRVLTRNWVVGSDMPSYAAPLKRDVREREPATAERPPLTESQTNARLAASRSNPTVPIPFTFRSELRMKPRPVEDHAVPAAIPTAVPMPDFASAHAAAEAANLARRQRAHEAFLAAQEELESQRSSKFAIGGETARRAAERAVFDAAMRVKEAEAERVRNEQKRMQIEKEAAEIREMRRRMVPKANPIPQFYKHAPRTEAQDLEV</sequence>
<feature type="domain" description="TPX2 C-terminal" evidence="7">
    <location>
        <begin position="1238"/>
        <end position="1302"/>
    </location>
</feature>
<feature type="compositionally biased region" description="Basic and acidic residues" evidence="6">
    <location>
        <begin position="1300"/>
        <end position="1309"/>
    </location>
</feature>
<feature type="compositionally biased region" description="Basic and acidic residues" evidence="6">
    <location>
        <begin position="624"/>
        <end position="636"/>
    </location>
</feature>
<comment type="caution">
    <text evidence="8">The sequence shown here is derived from an EMBL/GenBank/DDBJ whole genome shotgun (WGS) entry which is preliminary data.</text>
</comment>
<feature type="region of interest" description="Disordered" evidence="6">
    <location>
        <begin position="606"/>
        <end position="735"/>
    </location>
</feature>
<feature type="region of interest" description="Disordered" evidence="6">
    <location>
        <begin position="552"/>
        <end position="594"/>
    </location>
</feature>
<dbReference type="Pfam" id="PF06886">
    <property type="entry name" value="TPX2"/>
    <property type="match status" value="1"/>
</dbReference>
<feature type="compositionally biased region" description="Polar residues" evidence="6">
    <location>
        <begin position="1143"/>
        <end position="1158"/>
    </location>
</feature>
<feature type="compositionally biased region" description="Low complexity" evidence="6">
    <location>
        <begin position="283"/>
        <end position="297"/>
    </location>
</feature>
<feature type="compositionally biased region" description="Polar residues" evidence="6">
    <location>
        <begin position="553"/>
        <end position="565"/>
    </location>
</feature>
<organism evidence="8 9">
    <name type="scientific">Rhizoctonia solani</name>
    <dbReference type="NCBI Taxonomy" id="456999"/>
    <lineage>
        <taxon>Eukaryota</taxon>
        <taxon>Fungi</taxon>
        <taxon>Dikarya</taxon>
        <taxon>Basidiomycota</taxon>
        <taxon>Agaricomycotina</taxon>
        <taxon>Agaricomycetes</taxon>
        <taxon>Cantharellales</taxon>
        <taxon>Ceratobasidiaceae</taxon>
        <taxon>Rhizoctonia</taxon>
    </lineage>
</organism>
<proteinExistence type="inferred from homology"/>
<feature type="compositionally biased region" description="Pro residues" evidence="6">
    <location>
        <begin position="363"/>
        <end position="376"/>
    </location>
</feature>
<feature type="compositionally biased region" description="Pro residues" evidence="6">
    <location>
        <begin position="121"/>
        <end position="132"/>
    </location>
</feature>
<dbReference type="GO" id="GO:0005856">
    <property type="term" value="C:cytoskeleton"/>
    <property type="evidence" value="ECO:0007669"/>
    <property type="project" value="UniProtKB-SubCell"/>
</dbReference>
<feature type="compositionally biased region" description="Low complexity" evidence="6">
    <location>
        <begin position="471"/>
        <end position="485"/>
    </location>
</feature>
<comment type="subcellular location">
    <subcellularLocation>
        <location evidence="1">Cytoplasm</location>
        <location evidence="1">Cytoskeleton</location>
    </subcellularLocation>
</comment>
<feature type="compositionally biased region" description="Basic residues" evidence="6">
    <location>
        <begin position="252"/>
        <end position="269"/>
    </location>
</feature>
<feature type="compositionally biased region" description="Basic and acidic residues" evidence="6">
    <location>
        <begin position="493"/>
        <end position="508"/>
    </location>
</feature>
<feature type="compositionally biased region" description="Polar residues" evidence="6">
    <location>
        <begin position="829"/>
        <end position="838"/>
    </location>
</feature>